<dbReference type="NCBIfam" id="NF008425">
    <property type="entry name" value="PRK11259.1"/>
    <property type="match status" value="1"/>
</dbReference>
<dbReference type="STRING" id="872970.SAMN04488134_102216"/>
<keyword evidence="7" id="KW-1185">Reference proteome</keyword>
<evidence type="ECO:0000256" key="4">
    <source>
        <dbReference type="ARBA" id="ARBA00023002"/>
    </source>
</evidence>
<evidence type="ECO:0000256" key="3">
    <source>
        <dbReference type="ARBA" id="ARBA00022827"/>
    </source>
</evidence>
<name>A0A1H8KAJ1_9BACI</name>
<dbReference type="InterPro" id="IPR006076">
    <property type="entry name" value="FAD-dep_OxRdtase"/>
</dbReference>
<dbReference type="SUPFAM" id="SSF51905">
    <property type="entry name" value="FAD/NAD(P)-binding domain"/>
    <property type="match status" value="1"/>
</dbReference>
<dbReference type="InterPro" id="IPR036188">
    <property type="entry name" value="FAD/NAD-bd_sf"/>
</dbReference>
<dbReference type="Pfam" id="PF01266">
    <property type="entry name" value="DAO"/>
    <property type="match status" value="1"/>
</dbReference>
<organism evidence="6 7">
    <name type="scientific">Amphibacillus marinus</name>
    <dbReference type="NCBI Taxonomy" id="872970"/>
    <lineage>
        <taxon>Bacteria</taxon>
        <taxon>Bacillati</taxon>
        <taxon>Bacillota</taxon>
        <taxon>Bacilli</taxon>
        <taxon>Bacillales</taxon>
        <taxon>Bacillaceae</taxon>
        <taxon>Amphibacillus</taxon>
    </lineage>
</organism>
<dbReference type="Proteomes" id="UP000199300">
    <property type="component" value="Unassembled WGS sequence"/>
</dbReference>
<evidence type="ECO:0000313" key="6">
    <source>
        <dbReference type="EMBL" id="SEN89536.1"/>
    </source>
</evidence>
<dbReference type="Gene3D" id="3.50.50.60">
    <property type="entry name" value="FAD/NAD(P)-binding domain"/>
    <property type="match status" value="1"/>
</dbReference>
<keyword evidence="2" id="KW-0285">Flavoprotein</keyword>
<dbReference type="OrthoDB" id="9794226at2"/>
<dbReference type="GO" id="GO:0005829">
    <property type="term" value="C:cytosol"/>
    <property type="evidence" value="ECO:0007669"/>
    <property type="project" value="TreeGrafter"/>
</dbReference>
<keyword evidence="3" id="KW-0274">FAD</keyword>
<dbReference type="SUPFAM" id="SSF54373">
    <property type="entry name" value="FAD-linked reductases, C-terminal domain"/>
    <property type="match status" value="1"/>
</dbReference>
<dbReference type="Gene3D" id="3.30.9.10">
    <property type="entry name" value="D-Amino Acid Oxidase, subunit A, domain 2"/>
    <property type="match status" value="1"/>
</dbReference>
<dbReference type="EMBL" id="FODJ01000002">
    <property type="protein sequence ID" value="SEN89536.1"/>
    <property type="molecule type" value="Genomic_DNA"/>
</dbReference>
<gene>
    <name evidence="6" type="ORF">SAMN04488134_102216</name>
</gene>
<accession>A0A1H8KAJ1</accession>
<comment type="cofactor">
    <cofactor evidence="1">
        <name>FAD</name>
        <dbReference type="ChEBI" id="CHEBI:57692"/>
    </cofactor>
</comment>
<feature type="domain" description="FAD dependent oxidoreductase" evidence="5">
    <location>
        <begin position="4"/>
        <end position="356"/>
    </location>
</feature>
<dbReference type="InterPro" id="IPR045170">
    <property type="entry name" value="MTOX"/>
</dbReference>
<dbReference type="PANTHER" id="PTHR10961">
    <property type="entry name" value="PEROXISOMAL SARCOSINE OXIDASE"/>
    <property type="match status" value="1"/>
</dbReference>
<sequence>MNYDVIIVGAGAMGLATGYYLTQKGVQVLMLDAYDPPHEQGSHGGETRLIRHAYGEGRGYTPLAIRSQGLWDELQQLVRLPILKKTGVLSFAQTESSFIKEIQASAHDHHLPLQLYNHEQLKQRFAGLRLPKAEHMGCFEPSSGVLYVDQALRSYRALAIEAGAHLKVNHPVDHLKINKDDIIVYSRGKVFTGKQLLLATGAWQPTWFKTLNLNVKLTVKRQMIGWFEANEALFDASVFPGFTAETETGLFYGFPSIDGSGVKVGRHDYGTPVNPNHFDRDFSAADEAELRSFLTTWLPEAAGRLIKGKTCLYTMTEDEDFVIDCHPEHSHIWLAAGFSGHGFKFASGIGESLADRMVNKTTIQDLAMFSINRFIVNG</sequence>
<keyword evidence="4" id="KW-0560">Oxidoreductase</keyword>
<evidence type="ECO:0000313" key="7">
    <source>
        <dbReference type="Proteomes" id="UP000199300"/>
    </source>
</evidence>
<dbReference type="PANTHER" id="PTHR10961:SF7">
    <property type="entry name" value="FAD DEPENDENT OXIDOREDUCTASE DOMAIN-CONTAINING PROTEIN"/>
    <property type="match status" value="1"/>
</dbReference>
<evidence type="ECO:0000256" key="1">
    <source>
        <dbReference type="ARBA" id="ARBA00001974"/>
    </source>
</evidence>
<evidence type="ECO:0000256" key="2">
    <source>
        <dbReference type="ARBA" id="ARBA00022630"/>
    </source>
</evidence>
<protein>
    <submittedName>
        <fullName evidence="6">N-methyl-L-tryptophan oxidase</fullName>
    </submittedName>
</protein>
<dbReference type="AlphaFoldDB" id="A0A1H8KAJ1"/>
<proteinExistence type="predicted"/>
<dbReference type="GO" id="GO:0050660">
    <property type="term" value="F:flavin adenine dinucleotide binding"/>
    <property type="evidence" value="ECO:0007669"/>
    <property type="project" value="InterPro"/>
</dbReference>
<reference evidence="6 7" key="1">
    <citation type="submission" date="2016-10" db="EMBL/GenBank/DDBJ databases">
        <authorList>
            <person name="de Groot N.N."/>
        </authorList>
    </citation>
    <scope>NUCLEOTIDE SEQUENCE [LARGE SCALE GENOMIC DNA]</scope>
    <source>
        <strain evidence="6 7">CGMCC 1.10434</strain>
    </source>
</reference>
<dbReference type="RefSeq" id="WP_091495449.1">
    <property type="nucleotide sequence ID" value="NZ_FODJ01000002.1"/>
</dbReference>
<evidence type="ECO:0000259" key="5">
    <source>
        <dbReference type="Pfam" id="PF01266"/>
    </source>
</evidence>
<dbReference type="GO" id="GO:0008115">
    <property type="term" value="F:sarcosine oxidase activity"/>
    <property type="evidence" value="ECO:0007669"/>
    <property type="project" value="TreeGrafter"/>
</dbReference>